<feature type="transmembrane region" description="Helical" evidence="1">
    <location>
        <begin position="22"/>
        <end position="47"/>
    </location>
</feature>
<evidence type="ECO:0000313" key="2">
    <source>
        <dbReference type="EMBL" id="MBB6121047.1"/>
    </source>
</evidence>
<reference evidence="2 3" key="1">
    <citation type="submission" date="2020-08" db="EMBL/GenBank/DDBJ databases">
        <title>Genomic Encyclopedia of Type Strains, Phase III (KMG-III): the genomes of soil and plant-associated and newly described type strains.</title>
        <authorList>
            <person name="Whitman W."/>
        </authorList>
    </citation>
    <scope>NUCLEOTIDE SEQUENCE [LARGE SCALE GENOMIC DNA]</scope>
    <source>
        <strain evidence="2 3">CECT 8712</strain>
    </source>
</reference>
<proteinExistence type="predicted"/>
<keyword evidence="1" id="KW-1133">Transmembrane helix</keyword>
<keyword evidence="1" id="KW-0472">Membrane</keyword>
<gene>
    <name evidence="2" type="ORF">FHS13_003008</name>
</gene>
<dbReference type="RefSeq" id="WP_184292486.1">
    <property type="nucleotide sequence ID" value="NZ_JACHJO010000008.1"/>
</dbReference>
<evidence type="ECO:0000313" key="3">
    <source>
        <dbReference type="Proteomes" id="UP000536604"/>
    </source>
</evidence>
<sequence length="186" mass="19798">MERAHGPEDPGPRGTGGRRSPWLYTGLGCAGLLAVGLVLTLLTFLALDRREDGDARTAGEVPGPGDTVSHEGMYFRVARTEVLSRIDGLVPGGEFLVVHLDVAGTGPDQQFWRDEQHVYTHAGVPVEEDPEATGRLGGPMWVTLPANGRAVRTTVAFDVPSAEEISHIGLSARRRGGGETVVSLTH</sequence>
<protein>
    <recommendedName>
        <fullName evidence="4">DUF4352 domain-containing protein</fullName>
    </recommendedName>
</protein>
<comment type="caution">
    <text evidence="2">The sequence shown here is derived from an EMBL/GenBank/DDBJ whole genome shotgun (WGS) entry which is preliminary data.</text>
</comment>
<dbReference type="EMBL" id="JACHJO010000008">
    <property type="protein sequence ID" value="MBB6121047.1"/>
    <property type="molecule type" value="Genomic_DNA"/>
</dbReference>
<evidence type="ECO:0000256" key="1">
    <source>
        <dbReference type="SAM" id="Phobius"/>
    </source>
</evidence>
<name>A0A841IQT2_9ACTN</name>
<dbReference type="Proteomes" id="UP000536604">
    <property type="component" value="Unassembled WGS sequence"/>
</dbReference>
<accession>A0A841IQT2</accession>
<evidence type="ECO:0008006" key="4">
    <source>
        <dbReference type="Google" id="ProtNLM"/>
    </source>
</evidence>
<organism evidence="2 3">
    <name type="scientific">Nocardiopsis algeriensis</name>
    <dbReference type="NCBI Taxonomy" id="1478215"/>
    <lineage>
        <taxon>Bacteria</taxon>
        <taxon>Bacillati</taxon>
        <taxon>Actinomycetota</taxon>
        <taxon>Actinomycetes</taxon>
        <taxon>Streptosporangiales</taxon>
        <taxon>Nocardiopsidaceae</taxon>
        <taxon>Nocardiopsis</taxon>
    </lineage>
</organism>
<keyword evidence="1" id="KW-0812">Transmembrane</keyword>
<dbReference type="AlphaFoldDB" id="A0A841IQT2"/>
<keyword evidence="3" id="KW-1185">Reference proteome</keyword>